<evidence type="ECO:0000313" key="3">
    <source>
        <dbReference type="Proteomes" id="UP000093000"/>
    </source>
</evidence>
<accession>A0A1C7NFU2</accession>
<reference evidence="2 3" key="1">
    <citation type="submission" date="2016-03" db="EMBL/GenBank/DDBJ databases">
        <title>Choanephora cucurbitarum.</title>
        <authorList>
            <person name="Min B."/>
            <person name="Park H."/>
            <person name="Park J.-H."/>
            <person name="Shin H.-D."/>
            <person name="Choi I.-G."/>
        </authorList>
    </citation>
    <scope>NUCLEOTIDE SEQUENCE [LARGE SCALE GENOMIC DNA]</scope>
    <source>
        <strain evidence="2 3">KUS-F28377</strain>
    </source>
</reference>
<proteinExistence type="predicted"/>
<dbReference type="Proteomes" id="UP000093000">
    <property type="component" value="Unassembled WGS sequence"/>
</dbReference>
<dbReference type="InParanoid" id="A0A1C7NFU2"/>
<organism evidence="2 3">
    <name type="scientific">Choanephora cucurbitarum</name>
    <dbReference type="NCBI Taxonomy" id="101091"/>
    <lineage>
        <taxon>Eukaryota</taxon>
        <taxon>Fungi</taxon>
        <taxon>Fungi incertae sedis</taxon>
        <taxon>Mucoromycota</taxon>
        <taxon>Mucoromycotina</taxon>
        <taxon>Mucoromycetes</taxon>
        <taxon>Mucorales</taxon>
        <taxon>Mucorineae</taxon>
        <taxon>Choanephoraceae</taxon>
        <taxon>Choanephoroideae</taxon>
        <taxon>Choanephora</taxon>
    </lineage>
</organism>
<sequence>MSASNQLLKRKNLDSMNKENTKRAHTIDLPNTEDHSMEEVIAPPAIPRPTTPPLGMTLCHYNPNTGSYTSSQINSNHEVKSQICTGMTPVYRPPFERWGSCLI</sequence>
<feature type="compositionally biased region" description="Basic and acidic residues" evidence="1">
    <location>
        <begin position="11"/>
        <end position="36"/>
    </location>
</feature>
<dbReference type="EMBL" id="LUGH01000180">
    <property type="protein sequence ID" value="OBZ88031.1"/>
    <property type="molecule type" value="Genomic_DNA"/>
</dbReference>
<protein>
    <submittedName>
        <fullName evidence="2">Uncharacterized protein</fullName>
    </submittedName>
</protein>
<name>A0A1C7NFU2_9FUNG</name>
<dbReference type="AlphaFoldDB" id="A0A1C7NFU2"/>
<dbReference type="OrthoDB" id="2245921at2759"/>
<keyword evidence="3" id="KW-1185">Reference proteome</keyword>
<gene>
    <name evidence="2" type="ORF">A0J61_03913</name>
</gene>
<comment type="caution">
    <text evidence="2">The sequence shown here is derived from an EMBL/GenBank/DDBJ whole genome shotgun (WGS) entry which is preliminary data.</text>
</comment>
<evidence type="ECO:0000313" key="2">
    <source>
        <dbReference type="EMBL" id="OBZ88031.1"/>
    </source>
</evidence>
<feature type="region of interest" description="Disordered" evidence="1">
    <location>
        <begin position="1"/>
        <end position="36"/>
    </location>
</feature>
<evidence type="ECO:0000256" key="1">
    <source>
        <dbReference type="SAM" id="MobiDB-lite"/>
    </source>
</evidence>